<evidence type="ECO:0000313" key="5">
    <source>
        <dbReference type="Proteomes" id="UP000011750"/>
    </source>
</evidence>
<organism evidence="3">
    <name type="scientific">Brassica campestris</name>
    <name type="common">Field mustard</name>
    <dbReference type="NCBI Taxonomy" id="3711"/>
    <lineage>
        <taxon>Eukaryota</taxon>
        <taxon>Viridiplantae</taxon>
        <taxon>Streptophyta</taxon>
        <taxon>Embryophyta</taxon>
        <taxon>Tracheophyta</taxon>
        <taxon>Spermatophyta</taxon>
        <taxon>Magnoliopsida</taxon>
        <taxon>eudicotyledons</taxon>
        <taxon>Gunneridae</taxon>
        <taxon>Pentapetalae</taxon>
        <taxon>rosids</taxon>
        <taxon>malvids</taxon>
        <taxon>Brassicales</taxon>
        <taxon>Brassicaceae</taxon>
        <taxon>Brassiceae</taxon>
        <taxon>Brassica</taxon>
    </lineage>
</organism>
<sequence length="77" mass="8156">MAKSMCIVTLLMIFLLISTGIPNGKAQCEGVPSNSTSPDICRSSDVDFVCTTVCASKGYLSGECDTNFVCNCYNCLA</sequence>
<dbReference type="EMBL" id="LS974620">
    <property type="protein sequence ID" value="CAG7905329.1"/>
    <property type="molecule type" value="Genomic_DNA"/>
</dbReference>
<protein>
    <recommendedName>
        <fullName evidence="6">Knottin scorpion toxin-like domain-containing protein</fullName>
    </recommendedName>
</protein>
<evidence type="ECO:0000313" key="4">
    <source>
        <dbReference type="EnsemblPlants" id="Bra014531.1-P"/>
    </source>
</evidence>
<proteinExistence type="predicted"/>
<accession>M4DDG3</accession>
<evidence type="ECO:0000313" key="3">
    <source>
        <dbReference type="EMBL" id="VDD10388.1"/>
    </source>
</evidence>
<evidence type="ECO:0008006" key="6">
    <source>
        <dbReference type="Google" id="ProtNLM"/>
    </source>
</evidence>
<feature type="signal peptide" evidence="1">
    <location>
        <begin position="1"/>
        <end position="26"/>
    </location>
</feature>
<accession>A0A3P6C808</accession>
<dbReference type="AlphaFoldDB" id="A0A3P6C808"/>
<dbReference type="Gramene" id="A04p02300.2_BraZ1">
    <property type="protein sequence ID" value="A04p02300.2_BraZ1.CDS"/>
    <property type="gene ID" value="A04g02300.2_BraZ1"/>
</dbReference>
<reference evidence="3" key="3">
    <citation type="submission" date="2018-11" db="EMBL/GenBank/DDBJ databases">
        <authorList>
            <consortium name="Genoscope - CEA"/>
            <person name="William W."/>
        </authorList>
    </citation>
    <scope>NUCLEOTIDE SEQUENCE</scope>
</reference>
<gene>
    <name evidence="3" type="ORF">BRAA04T15934Z</name>
    <name evidence="2" type="ORF">BRAPAZ1V2_A04P02300.2</name>
</gene>
<evidence type="ECO:0000313" key="2">
    <source>
        <dbReference type="EMBL" id="CAG7905329.1"/>
    </source>
</evidence>
<dbReference type="HOGENOM" id="CLU_2641597_0_0_1"/>
<dbReference type="EMBL" id="LR031576">
    <property type="protein sequence ID" value="VDD10388.1"/>
    <property type="molecule type" value="Genomic_DNA"/>
</dbReference>
<reference evidence="4" key="4">
    <citation type="submission" date="2023-03" db="UniProtKB">
        <authorList>
            <consortium name="EnsemblPlants"/>
        </authorList>
    </citation>
    <scope>IDENTIFICATION</scope>
    <source>
        <strain evidence="4">cv. Chiifu-401-42</strain>
    </source>
</reference>
<dbReference type="Gramene" id="Bra014531.1">
    <property type="protein sequence ID" value="Bra014531.1-P"/>
    <property type="gene ID" value="Bra014531"/>
</dbReference>
<dbReference type="Proteomes" id="UP000694005">
    <property type="component" value="Chromosome A04"/>
</dbReference>
<dbReference type="Proteomes" id="UP000011750">
    <property type="component" value="Chromosome A04"/>
</dbReference>
<keyword evidence="1" id="KW-0732">Signal</keyword>
<reference evidence="5" key="1">
    <citation type="journal article" date="2011" name="Nat. Genet.">
        <title>The genome of the mesopolyploid crop species Brassica rapa.</title>
        <authorList>
            <consortium name="Brassica rapa Genome Sequencing Project Consortium"/>
            <person name="Wang X."/>
            <person name="Wang H."/>
            <person name="Wang J."/>
            <person name="Sun R."/>
            <person name="Wu J."/>
            <person name="Liu S."/>
            <person name="Bai Y."/>
            <person name="Mun J.H."/>
            <person name="Bancroft I."/>
            <person name="Cheng F."/>
            <person name="Huang S."/>
            <person name="Li X."/>
            <person name="Hua W."/>
            <person name="Wang J."/>
            <person name="Wang X."/>
            <person name="Freeling M."/>
            <person name="Pires J.C."/>
            <person name="Paterson A.H."/>
            <person name="Chalhoub B."/>
            <person name="Wang B."/>
            <person name="Hayward A."/>
            <person name="Sharpe A.G."/>
            <person name="Park B.S."/>
            <person name="Weisshaar B."/>
            <person name="Liu B."/>
            <person name="Li B."/>
            <person name="Liu B."/>
            <person name="Tong C."/>
            <person name="Song C."/>
            <person name="Duran C."/>
            <person name="Peng C."/>
            <person name="Geng C."/>
            <person name="Koh C."/>
            <person name="Lin C."/>
            <person name="Edwards D."/>
            <person name="Mu D."/>
            <person name="Shen D."/>
            <person name="Soumpourou E."/>
            <person name="Li F."/>
            <person name="Fraser F."/>
            <person name="Conant G."/>
            <person name="Lassalle G."/>
            <person name="King G.J."/>
            <person name="Bonnema G."/>
            <person name="Tang H."/>
            <person name="Wang H."/>
            <person name="Belcram H."/>
            <person name="Zhou H."/>
            <person name="Hirakawa H."/>
            <person name="Abe H."/>
            <person name="Guo H."/>
            <person name="Wang H."/>
            <person name="Jin H."/>
            <person name="Parkin I.A."/>
            <person name="Batley J."/>
            <person name="Kim J.S."/>
            <person name="Just J."/>
            <person name="Li J."/>
            <person name="Xu J."/>
            <person name="Deng J."/>
            <person name="Kim J.A."/>
            <person name="Li J."/>
            <person name="Yu J."/>
            <person name="Meng J."/>
            <person name="Wang J."/>
            <person name="Min J."/>
            <person name="Poulain J."/>
            <person name="Wang J."/>
            <person name="Hatakeyama K."/>
            <person name="Wu K."/>
            <person name="Wang L."/>
            <person name="Fang L."/>
            <person name="Trick M."/>
            <person name="Links M.G."/>
            <person name="Zhao M."/>
            <person name="Jin M."/>
            <person name="Ramchiary N."/>
            <person name="Drou N."/>
            <person name="Berkman P.J."/>
            <person name="Cai Q."/>
            <person name="Huang Q."/>
            <person name="Li R."/>
            <person name="Tabata S."/>
            <person name="Cheng S."/>
            <person name="Zhang S."/>
            <person name="Zhang S."/>
            <person name="Huang S."/>
            <person name="Sato S."/>
            <person name="Sun S."/>
            <person name="Kwon S.J."/>
            <person name="Choi S.R."/>
            <person name="Lee T.H."/>
            <person name="Fan W."/>
            <person name="Zhao X."/>
            <person name="Tan X."/>
            <person name="Xu X."/>
            <person name="Wang Y."/>
            <person name="Qiu Y."/>
            <person name="Yin Y."/>
            <person name="Li Y."/>
            <person name="Du Y."/>
            <person name="Liao Y."/>
            <person name="Lim Y."/>
            <person name="Narusaka Y."/>
            <person name="Wang Y."/>
            <person name="Wang Z."/>
            <person name="Li Z."/>
            <person name="Wang Z."/>
            <person name="Xiong Z."/>
            <person name="Zhang Z."/>
        </authorList>
    </citation>
    <scope>NUCLEOTIDE SEQUENCE [LARGE SCALE GENOMIC DNA]</scope>
    <source>
        <strain evidence="5">cv. Chiifu-401-42</strain>
    </source>
</reference>
<reference evidence="5" key="2">
    <citation type="journal article" date="2018" name="Hortic Res">
        <title>Improved Brassica rapa reference genome by single-molecule sequencing and chromosome conformation capture technologies.</title>
        <authorList>
            <person name="Zhang L."/>
            <person name="Cai X."/>
            <person name="Wu J."/>
            <person name="Liu M."/>
            <person name="Grob S."/>
            <person name="Cheng F."/>
            <person name="Liang J."/>
            <person name="Cai C."/>
            <person name="Liu Z."/>
            <person name="Liu B."/>
            <person name="Wang F."/>
            <person name="Li S."/>
            <person name="Liu F."/>
            <person name="Li X."/>
            <person name="Cheng L."/>
            <person name="Yang W."/>
            <person name="Li M.H."/>
            <person name="Grossniklaus U."/>
            <person name="Zheng H."/>
            <person name="Wang X."/>
        </authorList>
    </citation>
    <scope>NUCLEOTIDE SEQUENCE [LARGE SCALE GENOMIC DNA]</scope>
    <source>
        <strain evidence="5">cv. Chiifu-401-42</strain>
    </source>
</reference>
<keyword evidence="5" id="KW-1185">Reference proteome</keyword>
<evidence type="ECO:0000256" key="1">
    <source>
        <dbReference type="SAM" id="SignalP"/>
    </source>
</evidence>
<dbReference type="EnsemblPlants" id="Bra014531.1">
    <property type="protein sequence ID" value="Bra014531.1-P"/>
    <property type="gene ID" value="Bra014531"/>
</dbReference>
<name>A0A3P6C808_BRACM</name>
<feature type="chain" id="PRO_5042364611" description="Knottin scorpion toxin-like domain-containing protein" evidence="1">
    <location>
        <begin position="27"/>
        <end position="77"/>
    </location>
</feature>